<comment type="similarity">
    <text evidence="1 3">Belongs to the type-B carboxylesterase/lipase family.</text>
</comment>
<name>A0A1L7TG22_FUSMA</name>
<dbReference type="EMBL" id="FCQH01000006">
    <property type="protein sequence ID" value="CVK94201.1"/>
    <property type="molecule type" value="Genomic_DNA"/>
</dbReference>
<dbReference type="InterPro" id="IPR002018">
    <property type="entry name" value="CarbesteraseB"/>
</dbReference>
<accession>A0A1L7TG22</accession>
<dbReference type="Gene3D" id="3.40.50.1820">
    <property type="entry name" value="alpha/beta hydrolase"/>
    <property type="match status" value="1"/>
</dbReference>
<evidence type="ECO:0000256" key="3">
    <source>
        <dbReference type="RuleBase" id="RU361235"/>
    </source>
</evidence>
<sequence>MPSSSVLLFPHNPLRPSPNFPPSMPRDIHRRMFPRLNTTSSHLSTCQTHHLAHRSLEPRHNSRHLPTSTEVRPGSSSQSMLEVQKSEAIQGSSPQPRSPECGETPYSVAAPRAVCSHARCRWPLFSKCDLATMLGSSLILALAVAVGAASVPRNSPVVELKNGSYYGTHNTAYNQDLFLGMRYAQAPLNDLRFRHPQPLNSTWDGVRNATEYQSKCYQYGYPSGSLSGGTDDCLHLNVVRPSAATKEKLPVLVWIHGGGLVGGYSGDPSSNLSYIIDESVKLGSPIIGVSINYRLGAWGFLWSSAVKAAGVGNNGFRDQRLALQWVQENIAAFGGDPKKVTIWGQSGGARSVASQLTAFDGRDDGLFRAAILESGTGFPTAFGEVEDKDAPTFEKGYKTLLRRTDCDSAKNSLQCLRKVPSLELAQIVGNVSFPVWLDIIDGDFIRDSRSELVRHNKFVPVPIINGVASDDGDFFAQRGINTTQQWEAYLRKEGASNSTIEVISALYPDIPRVGLPATFIGRPSGPSASYGLQWKRAVAFGGDRAMHAPKRAWNRKWAKSNATAYSYHFDVVSGDRPAIQGAGHSVDIPFVFRNYERLAQLNATEPRPGSFDEVAVKMSRMWICFASKMNPNFEGMGDVQWPEYEWNEGKNMVFHIDDSSVVHVENDTYRTEQMEYLDKKLWNVELQSGLD</sequence>
<feature type="compositionally biased region" description="Polar residues" evidence="4">
    <location>
        <begin position="64"/>
        <end position="95"/>
    </location>
</feature>
<evidence type="ECO:0000313" key="7">
    <source>
        <dbReference type="Proteomes" id="UP000184255"/>
    </source>
</evidence>
<evidence type="ECO:0000259" key="5">
    <source>
        <dbReference type="Pfam" id="PF00135"/>
    </source>
</evidence>
<proteinExistence type="inferred from homology"/>
<dbReference type="GeneID" id="65082671"/>
<keyword evidence="7" id="KW-1185">Reference proteome</keyword>
<dbReference type="VEuPathDB" id="FungiDB:FMAN_03400"/>
<dbReference type="GO" id="GO:0016787">
    <property type="term" value="F:hydrolase activity"/>
    <property type="evidence" value="ECO:0007669"/>
    <property type="project" value="UniProtKB-KW"/>
</dbReference>
<feature type="compositionally biased region" description="Pro residues" evidence="4">
    <location>
        <begin position="13"/>
        <end position="22"/>
    </location>
</feature>
<evidence type="ECO:0000256" key="1">
    <source>
        <dbReference type="ARBA" id="ARBA00005964"/>
    </source>
</evidence>
<comment type="caution">
    <text evidence="6">The sequence shown here is derived from an EMBL/GenBank/DDBJ whole genome shotgun (WGS) entry which is preliminary data.</text>
</comment>
<dbReference type="InterPro" id="IPR050309">
    <property type="entry name" value="Type-B_Carboxylest/Lipase"/>
</dbReference>
<evidence type="ECO:0000256" key="4">
    <source>
        <dbReference type="SAM" id="MobiDB-lite"/>
    </source>
</evidence>
<dbReference type="AlphaFoldDB" id="A0A1L7TG22"/>
<dbReference type="EC" id="3.1.1.-" evidence="3"/>
<dbReference type="PANTHER" id="PTHR11559">
    <property type="entry name" value="CARBOXYLESTERASE"/>
    <property type="match status" value="1"/>
</dbReference>
<feature type="region of interest" description="Disordered" evidence="4">
    <location>
        <begin position="1"/>
        <end position="22"/>
    </location>
</feature>
<dbReference type="InterPro" id="IPR029058">
    <property type="entry name" value="AB_hydrolase_fold"/>
</dbReference>
<gene>
    <name evidence="6" type="ORF">FMAN_03400</name>
</gene>
<keyword evidence="2 3" id="KW-0378">Hydrolase</keyword>
<dbReference type="InterPro" id="IPR019826">
    <property type="entry name" value="Carboxylesterase_B_AS"/>
</dbReference>
<dbReference type="Proteomes" id="UP000184255">
    <property type="component" value="Unassembled WGS sequence"/>
</dbReference>
<evidence type="ECO:0000256" key="2">
    <source>
        <dbReference type="ARBA" id="ARBA00022801"/>
    </source>
</evidence>
<feature type="domain" description="Carboxylesterase type B" evidence="5">
    <location>
        <begin position="155"/>
        <end position="664"/>
    </location>
</feature>
<organism evidence="6 7">
    <name type="scientific">Fusarium mangiferae</name>
    <name type="common">Mango malformation disease fungus</name>
    <dbReference type="NCBI Taxonomy" id="192010"/>
    <lineage>
        <taxon>Eukaryota</taxon>
        <taxon>Fungi</taxon>
        <taxon>Dikarya</taxon>
        <taxon>Ascomycota</taxon>
        <taxon>Pezizomycotina</taxon>
        <taxon>Sordariomycetes</taxon>
        <taxon>Hypocreomycetidae</taxon>
        <taxon>Hypocreales</taxon>
        <taxon>Nectriaceae</taxon>
        <taxon>Fusarium</taxon>
        <taxon>Fusarium fujikuroi species complex</taxon>
    </lineage>
</organism>
<feature type="region of interest" description="Disordered" evidence="4">
    <location>
        <begin position="42"/>
        <end position="104"/>
    </location>
</feature>
<dbReference type="PROSITE" id="PS00122">
    <property type="entry name" value="CARBOXYLESTERASE_B_1"/>
    <property type="match status" value="1"/>
</dbReference>
<protein>
    <recommendedName>
        <fullName evidence="3">Carboxylic ester hydrolase</fullName>
        <ecNumber evidence="3">3.1.1.-</ecNumber>
    </recommendedName>
</protein>
<reference evidence="7" key="1">
    <citation type="journal article" date="2016" name="Genome Biol. Evol.">
        <title>Comparative 'omics' of the Fusarium fujikuroi species complex highlights differences in genetic potential and metabolite synthesis.</title>
        <authorList>
            <person name="Niehaus E.-M."/>
            <person name="Muensterkoetter M."/>
            <person name="Proctor R.H."/>
            <person name="Brown D.W."/>
            <person name="Sharon A."/>
            <person name="Idan Y."/>
            <person name="Oren-Young L."/>
            <person name="Sieber C.M."/>
            <person name="Novak O."/>
            <person name="Pencik A."/>
            <person name="Tarkowska D."/>
            <person name="Hromadova K."/>
            <person name="Freeman S."/>
            <person name="Maymon M."/>
            <person name="Elazar M."/>
            <person name="Youssef S.A."/>
            <person name="El-Shabrawy E.S.M."/>
            <person name="Shalaby A.B.A."/>
            <person name="Houterman P."/>
            <person name="Brock N.L."/>
            <person name="Burkhardt I."/>
            <person name="Tsavkelova E.A."/>
            <person name="Dickschat J.S."/>
            <person name="Galuszka P."/>
            <person name="Gueldener U."/>
            <person name="Tudzynski B."/>
        </authorList>
    </citation>
    <scope>NUCLEOTIDE SEQUENCE [LARGE SCALE GENOMIC DNA]</scope>
    <source>
        <strain evidence="7">MRC7560</strain>
    </source>
</reference>
<dbReference type="Pfam" id="PF00135">
    <property type="entry name" value="COesterase"/>
    <property type="match status" value="1"/>
</dbReference>
<dbReference type="SUPFAM" id="SSF53474">
    <property type="entry name" value="alpha/beta-Hydrolases"/>
    <property type="match status" value="1"/>
</dbReference>
<evidence type="ECO:0000313" key="6">
    <source>
        <dbReference type="EMBL" id="CVK94201.1"/>
    </source>
</evidence>
<dbReference type="RefSeq" id="XP_041682700.1">
    <property type="nucleotide sequence ID" value="XM_041832214.1"/>
</dbReference>